<dbReference type="EMBL" id="CP015163">
    <property type="protein sequence ID" value="AXB48603.1"/>
    <property type="molecule type" value="Genomic_DNA"/>
</dbReference>
<dbReference type="CDD" id="cd00051">
    <property type="entry name" value="EFh"/>
    <property type="match status" value="1"/>
</dbReference>
<dbReference type="InterPro" id="IPR011992">
    <property type="entry name" value="EF-hand-dom_pair"/>
</dbReference>
<organism evidence="2 3">
    <name type="scientific">Amycolatopsis albispora</name>
    <dbReference type="NCBI Taxonomy" id="1804986"/>
    <lineage>
        <taxon>Bacteria</taxon>
        <taxon>Bacillati</taxon>
        <taxon>Actinomycetota</taxon>
        <taxon>Actinomycetes</taxon>
        <taxon>Pseudonocardiales</taxon>
        <taxon>Pseudonocardiaceae</taxon>
        <taxon>Amycolatopsis</taxon>
    </lineage>
</organism>
<dbReference type="PROSITE" id="PS50222">
    <property type="entry name" value="EF_HAND_2"/>
    <property type="match status" value="2"/>
</dbReference>
<name>A0A344LKM9_9PSEU</name>
<accession>A0A344LKM9</accession>
<dbReference type="Pfam" id="PF13499">
    <property type="entry name" value="EF-hand_7"/>
    <property type="match status" value="1"/>
</dbReference>
<evidence type="ECO:0000259" key="1">
    <source>
        <dbReference type="PROSITE" id="PS50222"/>
    </source>
</evidence>
<gene>
    <name evidence="2" type="ORF">A4R43_18345</name>
</gene>
<dbReference type="Proteomes" id="UP000250434">
    <property type="component" value="Chromosome"/>
</dbReference>
<dbReference type="InterPro" id="IPR002048">
    <property type="entry name" value="EF_hand_dom"/>
</dbReference>
<reference evidence="2 3" key="1">
    <citation type="submission" date="2016-04" db="EMBL/GenBank/DDBJ databases">
        <title>Complete genome sequence and analysis of deep-sea sediment isolate, Amycolatopsis sp. WP1.</title>
        <authorList>
            <person name="Wang H."/>
            <person name="Chen S."/>
            <person name="Wu Q."/>
        </authorList>
    </citation>
    <scope>NUCLEOTIDE SEQUENCE [LARGE SCALE GENOMIC DNA]</scope>
    <source>
        <strain evidence="2 3">WP1</strain>
    </source>
</reference>
<dbReference type="AlphaFoldDB" id="A0A344LKM9"/>
<keyword evidence="3" id="KW-1185">Reference proteome</keyword>
<dbReference type="SUPFAM" id="SSF47473">
    <property type="entry name" value="EF-hand"/>
    <property type="match status" value="1"/>
</dbReference>
<evidence type="ECO:0000313" key="2">
    <source>
        <dbReference type="EMBL" id="AXB48603.1"/>
    </source>
</evidence>
<dbReference type="SMART" id="SM00054">
    <property type="entry name" value="EFh"/>
    <property type="match status" value="3"/>
</dbReference>
<dbReference type="Gene3D" id="1.10.238.10">
    <property type="entry name" value="EF-hand"/>
    <property type="match status" value="1"/>
</dbReference>
<protein>
    <submittedName>
        <fullName evidence="2">Calcium sensor EFh</fullName>
    </submittedName>
</protein>
<feature type="domain" description="EF-hand" evidence="1">
    <location>
        <begin position="76"/>
        <end position="111"/>
    </location>
</feature>
<dbReference type="GO" id="GO:0005509">
    <property type="term" value="F:calcium ion binding"/>
    <property type="evidence" value="ECO:0007669"/>
    <property type="project" value="InterPro"/>
</dbReference>
<dbReference type="KEGG" id="aab:A4R43_18345"/>
<dbReference type="InterPro" id="IPR018247">
    <property type="entry name" value="EF_Hand_1_Ca_BS"/>
</dbReference>
<proteinExistence type="predicted"/>
<dbReference type="PROSITE" id="PS00018">
    <property type="entry name" value="EF_HAND_1"/>
    <property type="match status" value="4"/>
</dbReference>
<feature type="domain" description="EF-hand" evidence="1">
    <location>
        <begin position="116"/>
        <end position="145"/>
    </location>
</feature>
<evidence type="ECO:0000313" key="3">
    <source>
        <dbReference type="Proteomes" id="UP000250434"/>
    </source>
</evidence>
<dbReference type="OrthoDB" id="7356823at2"/>
<sequence length="166" mass="18597">MDANADGLLEEADFAALTARWLAVRDRDPERDARLKTIMMGWWSTLLNTSDLNRDNKVTLDEVLLVVDRLGTMLDVVAGTARAMFEAVDENGDGEITADEYRRLVEAWSGRRVNTDEIFPLLDTDGDGRLSKAEFAELWTEFWAGNDPDAPGTWVFGRFDLPVGGR</sequence>